<dbReference type="GO" id="GO:0003677">
    <property type="term" value="F:DNA binding"/>
    <property type="evidence" value="ECO:0007669"/>
    <property type="project" value="UniProtKB-UniRule"/>
</dbReference>
<dbReference type="SUPFAM" id="SSF48452">
    <property type="entry name" value="TPR-like"/>
    <property type="match status" value="1"/>
</dbReference>
<evidence type="ECO:0000313" key="9">
    <source>
        <dbReference type="Proteomes" id="UP000272400"/>
    </source>
</evidence>
<dbReference type="InterPro" id="IPR005158">
    <property type="entry name" value="BTAD"/>
</dbReference>
<dbReference type="PANTHER" id="PTHR35807">
    <property type="entry name" value="TRANSCRIPTIONAL REGULATOR REDD-RELATED"/>
    <property type="match status" value="1"/>
</dbReference>
<dbReference type="Gene3D" id="3.40.50.300">
    <property type="entry name" value="P-loop containing nucleotide triphosphate hydrolases"/>
    <property type="match status" value="1"/>
</dbReference>
<dbReference type="PANTHER" id="PTHR35807:SF1">
    <property type="entry name" value="TRANSCRIPTIONAL REGULATOR REDD"/>
    <property type="match status" value="1"/>
</dbReference>
<dbReference type="Gene3D" id="1.10.10.10">
    <property type="entry name" value="Winged helix-like DNA-binding domain superfamily/Winged helix DNA-binding domain"/>
    <property type="match status" value="1"/>
</dbReference>
<evidence type="ECO:0000256" key="4">
    <source>
        <dbReference type="ARBA" id="ARBA00023163"/>
    </source>
</evidence>
<dbReference type="Pfam" id="PF03704">
    <property type="entry name" value="BTAD"/>
    <property type="match status" value="1"/>
</dbReference>
<dbReference type="InterPro" id="IPR051677">
    <property type="entry name" value="AfsR-DnrI-RedD_regulator"/>
</dbReference>
<keyword evidence="4" id="KW-0804">Transcription</keyword>
<evidence type="ECO:0000256" key="1">
    <source>
        <dbReference type="ARBA" id="ARBA00005820"/>
    </source>
</evidence>
<dbReference type="Gene3D" id="1.25.40.10">
    <property type="entry name" value="Tetratricopeptide repeat domain"/>
    <property type="match status" value="2"/>
</dbReference>
<dbReference type="AlphaFoldDB" id="A0A3N1CRW7"/>
<dbReference type="InterPro" id="IPR027417">
    <property type="entry name" value="P-loop_NTPase"/>
</dbReference>
<dbReference type="InterPro" id="IPR003593">
    <property type="entry name" value="AAA+_ATPase"/>
</dbReference>
<evidence type="ECO:0000256" key="5">
    <source>
        <dbReference type="PROSITE-ProRule" id="PRU01091"/>
    </source>
</evidence>
<feature type="compositionally biased region" description="Gly residues" evidence="6">
    <location>
        <begin position="290"/>
        <end position="299"/>
    </location>
</feature>
<evidence type="ECO:0000259" key="7">
    <source>
        <dbReference type="PROSITE" id="PS51755"/>
    </source>
</evidence>
<dbReference type="InterPro" id="IPR011990">
    <property type="entry name" value="TPR-like_helical_dom_sf"/>
</dbReference>
<dbReference type="SUPFAM" id="SSF46894">
    <property type="entry name" value="C-terminal effector domain of the bipartite response regulators"/>
    <property type="match status" value="1"/>
</dbReference>
<protein>
    <submittedName>
        <fullName evidence="8">SARP family transcriptional regulator</fullName>
    </submittedName>
</protein>
<dbReference type="CDD" id="cd00383">
    <property type="entry name" value="trans_reg_C"/>
    <property type="match status" value="1"/>
</dbReference>
<name>A0A3N1CRW7_9ACTN</name>
<dbReference type="Pfam" id="PF00486">
    <property type="entry name" value="Trans_reg_C"/>
    <property type="match status" value="1"/>
</dbReference>
<evidence type="ECO:0000256" key="3">
    <source>
        <dbReference type="ARBA" id="ARBA00023125"/>
    </source>
</evidence>
<dbReference type="SMART" id="SM00382">
    <property type="entry name" value="AAA"/>
    <property type="match status" value="1"/>
</dbReference>
<sequence>MAEVAVRLFGVLETDLGARTARPGTPRQRALLAVLALEPGRVVPRDRLVAAVWEDAAPPSATATLQAHVSQLRRALEPDRAPRAEPRLLLTREPGYLLALRPDQVDLGAFEALAEDGRRALRGGARAEARALLDRALALWRGEPLAEFAGLAFAQPVRTRFGELRATALEHRMEAALDLGESAACVADLERLVAEHPYRERLWALLVLALYRTGRQADALAALRRVRALLAEELALEPGLDLRDLERAVFEQSPALDAPAPPSVPVSPGHASPAAAPAGPPPGASDPGAAGSGTTGPGVEGSRIDVPGAGAAGGVFVGRVPELRRCAELLAEARRGRGGVVLLSGAAGVGKTRLARAIAAEAEALGLPTAWGRCAEDTGAPAFWPWLQVLGDLGARDAELMLAGRDGTVREPFALHSAAVAALATGPAKVIVLDDLHWADAASLRLLAFAAADLHRLPLVVVATLRLEPGAAPEQLGDALGVLAREDRVTRIDVPPLTVAEVGAFLAAHGAPGGRRVEVRLHERTGGNPFYLGELLRLPVSERWVGDGVPVTVREVIARRVARLPAGTGALLRCAAVLGREFSPEHLAAASGASAADVLDRLQPAVEVGLLTEAPDGFDYGFAHPLVRDALYSGLSRLDRSRLHLRVGEAIEAAAGMDRTVRLPALAHHYGMAAPVGGAAKAVEFAVLAARQATAQNAHDEAAAHWRRALAALGTADPARRGALLVELAASHQARGDATGARAALNDAIDLAGQAGDREILVAALGVSGGHSQWLFRDYGESDDRTIALLKAALSGPLPDARRAELLGTLAQELHYSGRSAEGGPLAAEAVATARRTGDPALLARTLNNLVLVLYVPGREAERLAALTEMLALPGLVGAAEAVARVFLATELVRGGDLPGCRRELARAAQIGTATRDRTVQGMGRVAETALAVLEGRWGDVEALIDDYSALLADSTLWGLEFCRWNALLSCHEAWGTVGELLPGLLEAAERIEPLRPVAVLAALDAGDEATARALVTRWGAVIRPVWTQCYLTAVWGEVAARLGTPDPGELYRRLLPHGDELIIAGIGITARGSVHRVLAELAAAMGEPRTARAHAERARLVHARLGLPHWERESAALLDRLRDPVGL</sequence>
<accession>A0A3N1CRW7</accession>
<evidence type="ECO:0000256" key="2">
    <source>
        <dbReference type="ARBA" id="ARBA00023015"/>
    </source>
</evidence>
<feature type="DNA-binding region" description="OmpR/PhoB-type" evidence="5">
    <location>
        <begin position="1"/>
        <end position="100"/>
    </location>
</feature>
<dbReference type="InterPro" id="IPR036388">
    <property type="entry name" value="WH-like_DNA-bd_sf"/>
</dbReference>
<feature type="compositionally biased region" description="Low complexity" evidence="6">
    <location>
        <begin position="266"/>
        <end position="277"/>
    </location>
</feature>
<dbReference type="SMART" id="SM00862">
    <property type="entry name" value="Trans_reg_C"/>
    <property type="match status" value="1"/>
</dbReference>
<dbReference type="Pfam" id="PF13191">
    <property type="entry name" value="AAA_16"/>
    <property type="match status" value="1"/>
</dbReference>
<organism evidence="8 9">
    <name type="scientific">Actinocorallia herbida</name>
    <dbReference type="NCBI Taxonomy" id="58109"/>
    <lineage>
        <taxon>Bacteria</taxon>
        <taxon>Bacillati</taxon>
        <taxon>Actinomycetota</taxon>
        <taxon>Actinomycetes</taxon>
        <taxon>Streptosporangiales</taxon>
        <taxon>Thermomonosporaceae</taxon>
        <taxon>Actinocorallia</taxon>
    </lineage>
</organism>
<feature type="region of interest" description="Disordered" evidence="6">
    <location>
        <begin position="256"/>
        <end position="304"/>
    </location>
</feature>
<feature type="domain" description="OmpR/PhoB-type" evidence="7">
    <location>
        <begin position="1"/>
        <end position="100"/>
    </location>
</feature>
<dbReference type="SUPFAM" id="SSF52540">
    <property type="entry name" value="P-loop containing nucleoside triphosphate hydrolases"/>
    <property type="match status" value="1"/>
</dbReference>
<dbReference type="GO" id="GO:0006355">
    <property type="term" value="P:regulation of DNA-templated transcription"/>
    <property type="evidence" value="ECO:0007669"/>
    <property type="project" value="InterPro"/>
</dbReference>
<dbReference type="InterPro" id="IPR041664">
    <property type="entry name" value="AAA_16"/>
</dbReference>
<dbReference type="OrthoDB" id="134712at2"/>
<keyword evidence="2" id="KW-0805">Transcription regulation</keyword>
<reference evidence="8 9" key="1">
    <citation type="submission" date="2018-11" db="EMBL/GenBank/DDBJ databases">
        <title>Sequencing the genomes of 1000 actinobacteria strains.</title>
        <authorList>
            <person name="Klenk H.-P."/>
        </authorList>
    </citation>
    <scope>NUCLEOTIDE SEQUENCE [LARGE SCALE GENOMIC DNA]</scope>
    <source>
        <strain evidence="8 9">DSM 44254</strain>
    </source>
</reference>
<comment type="caution">
    <text evidence="8">The sequence shown here is derived from an EMBL/GenBank/DDBJ whole genome shotgun (WGS) entry which is preliminary data.</text>
</comment>
<dbReference type="Proteomes" id="UP000272400">
    <property type="component" value="Unassembled WGS sequence"/>
</dbReference>
<keyword evidence="9" id="KW-1185">Reference proteome</keyword>
<dbReference type="InterPro" id="IPR001867">
    <property type="entry name" value="OmpR/PhoB-type_DNA-bd"/>
</dbReference>
<keyword evidence="3 5" id="KW-0238">DNA-binding</keyword>
<proteinExistence type="inferred from homology"/>
<gene>
    <name evidence="8" type="ORF">EDD29_1561</name>
</gene>
<dbReference type="PROSITE" id="PS51755">
    <property type="entry name" value="OMPR_PHOB"/>
    <property type="match status" value="1"/>
</dbReference>
<dbReference type="SMART" id="SM01043">
    <property type="entry name" value="BTAD"/>
    <property type="match status" value="1"/>
</dbReference>
<dbReference type="InterPro" id="IPR016032">
    <property type="entry name" value="Sig_transdc_resp-reg_C-effctor"/>
</dbReference>
<comment type="similarity">
    <text evidence="1">Belongs to the AfsR/DnrI/RedD regulatory family.</text>
</comment>
<evidence type="ECO:0000313" key="8">
    <source>
        <dbReference type="EMBL" id="ROO84049.1"/>
    </source>
</evidence>
<dbReference type="GO" id="GO:0000160">
    <property type="term" value="P:phosphorelay signal transduction system"/>
    <property type="evidence" value="ECO:0007669"/>
    <property type="project" value="InterPro"/>
</dbReference>
<dbReference type="CDD" id="cd15831">
    <property type="entry name" value="BTAD"/>
    <property type="match status" value="1"/>
</dbReference>
<evidence type="ECO:0000256" key="6">
    <source>
        <dbReference type="SAM" id="MobiDB-lite"/>
    </source>
</evidence>
<dbReference type="EMBL" id="RJKE01000001">
    <property type="protein sequence ID" value="ROO84049.1"/>
    <property type="molecule type" value="Genomic_DNA"/>
</dbReference>